<sequence>MGEVRIAKVEFSVLAAGVVVEGDVSVVDDVVPTVVEELSITSPTPPTPPPKPLQDQPSTSQDAGISMDLLQNLLDTCTTLIRRVEHLEQDKVAQALEITKLKQRVNKLERRNKASKLHRLKKVGTAQRIETSDDTVMNDVSKQRRIIADMDADKDVILEDAMEVDVEKSTDVDESADVQRRQAESQAQIYQIDLEHANKVLNMQDDDAEPVKLQEVVKTIARDMSFEVDAAEEFKENMLSDYCCQAKLMLLINAAKSNYCCQVKYMSEDYRLTGEINKVVAEVNGVTMQMERFLKELDSLGTRHVPAKMVEFLREIQRKDEEIVSKLQVLVGEMQLNASKKNFFIEKLQGTDMAGHCLPVTSCDVRVVAFLIIDGGDSNGICRIGTAAAGVAAKFMIVRCFGSSCLVVIRSFFLLVFLVSLLYFETNSRQLDPMRMSAFGLKNVKLVVAKWSDRNALKLYLFIYFPPQGGYWESIPGLFFFQIFVSCF</sequence>
<evidence type="ECO:0000313" key="4">
    <source>
        <dbReference type="EMBL" id="GEW69987.1"/>
    </source>
</evidence>
<evidence type="ECO:0000256" key="1">
    <source>
        <dbReference type="SAM" id="Coils"/>
    </source>
</evidence>
<keyword evidence="1" id="KW-0175">Coiled coil</keyword>
<keyword evidence="3" id="KW-0812">Transmembrane</keyword>
<evidence type="ECO:0000256" key="2">
    <source>
        <dbReference type="SAM" id="MobiDB-lite"/>
    </source>
</evidence>
<dbReference type="AlphaFoldDB" id="A0A699GWC2"/>
<evidence type="ECO:0000256" key="3">
    <source>
        <dbReference type="SAM" id="Phobius"/>
    </source>
</evidence>
<feature type="region of interest" description="Disordered" evidence="2">
    <location>
        <begin position="38"/>
        <end position="62"/>
    </location>
</feature>
<accession>A0A699GWC2</accession>
<feature type="compositionally biased region" description="Pro residues" evidence="2">
    <location>
        <begin position="43"/>
        <end position="52"/>
    </location>
</feature>
<proteinExistence type="predicted"/>
<name>A0A699GWC2_TANCI</name>
<gene>
    <name evidence="4" type="ORF">Tci_241963</name>
</gene>
<protein>
    <submittedName>
        <fullName evidence="4">Uncharacterized protein</fullName>
    </submittedName>
</protein>
<feature type="coiled-coil region" evidence="1">
    <location>
        <begin position="70"/>
        <end position="118"/>
    </location>
</feature>
<keyword evidence="3" id="KW-1133">Transmembrane helix</keyword>
<comment type="caution">
    <text evidence="4">The sequence shown here is derived from an EMBL/GenBank/DDBJ whole genome shotgun (WGS) entry which is preliminary data.</text>
</comment>
<dbReference type="EMBL" id="BKCJ010069838">
    <property type="protein sequence ID" value="GEW69987.1"/>
    <property type="molecule type" value="Genomic_DNA"/>
</dbReference>
<keyword evidence="3" id="KW-0472">Membrane</keyword>
<feature type="transmembrane region" description="Helical" evidence="3">
    <location>
        <begin position="401"/>
        <end position="424"/>
    </location>
</feature>
<organism evidence="4">
    <name type="scientific">Tanacetum cinerariifolium</name>
    <name type="common">Dalmatian daisy</name>
    <name type="synonym">Chrysanthemum cinerariifolium</name>
    <dbReference type="NCBI Taxonomy" id="118510"/>
    <lineage>
        <taxon>Eukaryota</taxon>
        <taxon>Viridiplantae</taxon>
        <taxon>Streptophyta</taxon>
        <taxon>Embryophyta</taxon>
        <taxon>Tracheophyta</taxon>
        <taxon>Spermatophyta</taxon>
        <taxon>Magnoliopsida</taxon>
        <taxon>eudicotyledons</taxon>
        <taxon>Gunneridae</taxon>
        <taxon>Pentapetalae</taxon>
        <taxon>asterids</taxon>
        <taxon>campanulids</taxon>
        <taxon>Asterales</taxon>
        <taxon>Asteraceae</taxon>
        <taxon>Asteroideae</taxon>
        <taxon>Anthemideae</taxon>
        <taxon>Anthemidinae</taxon>
        <taxon>Tanacetum</taxon>
    </lineage>
</organism>
<reference evidence="4" key="1">
    <citation type="journal article" date="2019" name="Sci. Rep.">
        <title>Draft genome of Tanacetum cinerariifolium, the natural source of mosquito coil.</title>
        <authorList>
            <person name="Yamashiro T."/>
            <person name="Shiraishi A."/>
            <person name="Satake H."/>
            <person name="Nakayama K."/>
        </authorList>
    </citation>
    <scope>NUCLEOTIDE SEQUENCE</scope>
</reference>